<organism evidence="1 2">
    <name type="scientific">Aspergillus lucknowensis</name>
    <dbReference type="NCBI Taxonomy" id="176173"/>
    <lineage>
        <taxon>Eukaryota</taxon>
        <taxon>Fungi</taxon>
        <taxon>Dikarya</taxon>
        <taxon>Ascomycota</taxon>
        <taxon>Pezizomycotina</taxon>
        <taxon>Eurotiomycetes</taxon>
        <taxon>Eurotiomycetidae</taxon>
        <taxon>Eurotiales</taxon>
        <taxon>Aspergillaceae</taxon>
        <taxon>Aspergillus</taxon>
        <taxon>Aspergillus subgen. Nidulantes</taxon>
    </lineage>
</organism>
<dbReference type="EMBL" id="JBFXLQ010000004">
    <property type="protein sequence ID" value="KAL2871062.1"/>
    <property type="molecule type" value="Genomic_DNA"/>
</dbReference>
<dbReference type="GeneID" id="98140714"/>
<accession>A0ABR4M3A2</accession>
<reference evidence="1 2" key="1">
    <citation type="submission" date="2024-07" db="EMBL/GenBank/DDBJ databases">
        <title>Section-level genome sequencing and comparative genomics of Aspergillus sections Usti and Cavernicolus.</title>
        <authorList>
            <consortium name="Lawrence Berkeley National Laboratory"/>
            <person name="Nybo J.L."/>
            <person name="Vesth T.C."/>
            <person name="Theobald S."/>
            <person name="Frisvad J.C."/>
            <person name="Larsen T.O."/>
            <person name="Kjaerboelling I."/>
            <person name="Rothschild-Mancinelli K."/>
            <person name="Lyhne E.K."/>
            <person name="Kogle M.E."/>
            <person name="Barry K."/>
            <person name="Clum A."/>
            <person name="Na H."/>
            <person name="Ledsgaard L."/>
            <person name="Lin J."/>
            <person name="Lipzen A."/>
            <person name="Kuo A."/>
            <person name="Riley R."/>
            <person name="Mondo S."/>
            <person name="Labutti K."/>
            <person name="Haridas S."/>
            <person name="Pangalinan J."/>
            <person name="Salamov A.A."/>
            <person name="Simmons B.A."/>
            <person name="Magnuson J.K."/>
            <person name="Chen J."/>
            <person name="Drula E."/>
            <person name="Henrissat B."/>
            <person name="Wiebenga A."/>
            <person name="Lubbers R.J."/>
            <person name="Gomes A.C."/>
            <person name="Macurrencykelacurrency M.R."/>
            <person name="Stajich J."/>
            <person name="Grigoriev I.V."/>
            <person name="Mortensen U.H."/>
            <person name="De Vries R.P."/>
            <person name="Baker S.E."/>
            <person name="Andersen M.R."/>
        </authorList>
    </citation>
    <scope>NUCLEOTIDE SEQUENCE [LARGE SCALE GENOMIC DNA]</scope>
    <source>
        <strain evidence="1 2">CBS 449.75</strain>
    </source>
</reference>
<sequence length="168" mass="19116">MRRKLERDENPPFFRCTRALAEEFSWVDSCQKLHGADRQIMVWAFLPQPPSLDQRSIWSGRGLSLDGGNHESCGVDNARCFMMRDAHLSRDVTSLPTSLQLRIVLCLRWPLERTTQSLPMVHALLEGHVVSSLPWAGRTKKDNRNLIMVQSCERETPPSDPIGVVLPL</sequence>
<dbReference type="Proteomes" id="UP001610432">
    <property type="component" value="Unassembled WGS sequence"/>
</dbReference>
<protein>
    <submittedName>
        <fullName evidence="1">Uncharacterized protein</fullName>
    </submittedName>
</protein>
<evidence type="ECO:0000313" key="1">
    <source>
        <dbReference type="EMBL" id="KAL2871062.1"/>
    </source>
</evidence>
<comment type="caution">
    <text evidence="1">The sequence shown here is derived from an EMBL/GenBank/DDBJ whole genome shotgun (WGS) entry which is preliminary data.</text>
</comment>
<proteinExistence type="predicted"/>
<evidence type="ECO:0000313" key="2">
    <source>
        <dbReference type="Proteomes" id="UP001610432"/>
    </source>
</evidence>
<gene>
    <name evidence="1" type="ORF">BJX67DRAFT_213868</name>
</gene>
<dbReference type="RefSeq" id="XP_070890041.1">
    <property type="nucleotide sequence ID" value="XM_071025642.1"/>
</dbReference>
<keyword evidence="2" id="KW-1185">Reference proteome</keyword>
<name>A0ABR4M3A2_9EURO</name>